<accession>A0ABM7QFB8</accession>
<gene>
    <name evidence="1" type="ORF">LYSHEL_21080</name>
</gene>
<evidence type="ECO:0000313" key="1">
    <source>
        <dbReference type="EMBL" id="BCT96237.1"/>
    </source>
</evidence>
<reference evidence="1 2" key="1">
    <citation type="submission" date="2021-03" db="EMBL/GenBank/DDBJ databases">
        <title>Complete Genome Sequences of Two Lysobacter Strains Isolated from Sea Water (Lysobacter caseinilyticus) and Soil (Lysobacter helvus) in South Korea.</title>
        <authorList>
            <person name="Watanabe Y."/>
            <person name="Arakawa K."/>
        </authorList>
    </citation>
    <scope>NUCLEOTIDE SEQUENCE [LARGE SCALE GENOMIC DNA]</scope>
    <source>
        <strain evidence="1 2">D10</strain>
    </source>
</reference>
<evidence type="ECO:0000313" key="2">
    <source>
        <dbReference type="Proteomes" id="UP000680514"/>
    </source>
</evidence>
<proteinExistence type="predicted"/>
<protein>
    <submittedName>
        <fullName evidence="1">Uncharacterized protein</fullName>
    </submittedName>
</protein>
<sequence length="165" mass="18597">MAQFRVTKYNPAFRRADNGAYMRDDWTSVSDIGGTFADGVLTREEYERVEGLYVEAIMRFVALANVDTLRVAALEFYGPDDPTEGLIDIPVAPDDRLRSIIVANLRETIWMMLEGRDNTFIHFGGDFYVFVGSDAVDTFPAPTGLFVEAFDSPFHPEHDPEDTTE</sequence>
<dbReference type="RefSeq" id="WP_213434026.1">
    <property type="nucleotide sequence ID" value="NZ_AP024546.1"/>
</dbReference>
<keyword evidence="2" id="KW-1185">Reference proteome</keyword>
<organism evidence="1 2">
    <name type="scientific">Lysobacter helvus</name>
    <dbReference type="NCBI Taxonomy" id="2675059"/>
    <lineage>
        <taxon>Bacteria</taxon>
        <taxon>Pseudomonadati</taxon>
        <taxon>Pseudomonadota</taxon>
        <taxon>Gammaproteobacteria</taxon>
        <taxon>Lysobacterales</taxon>
        <taxon>Lysobacteraceae</taxon>
        <taxon>Lysobacter</taxon>
    </lineage>
</organism>
<name>A0ABM7QFB8_9GAMM</name>
<dbReference type="Proteomes" id="UP000680514">
    <property type="component" value="Chromosome"/>
</dbReference>
<dbReference type="EMBL" id="AP024546">
    <property type="protein sequence ID" value="BCT96237.1"/>
    <property type="molecule type" value="Genomic_DNA"/>
</dbReference>